<evidence type="ECO:0000256" key="1">
    <source>
        <dbReference type="ARBA" id="ARBA00004370"/>
    </source>
</evidence>
<keyword evidence="4" id="KW-0812">Transmembrane</keyword>
<organism evidence="8">
    <name type="scientific">Brassica napus</name>
    <name type="common">Rape</name>
    <dbReference type="NCBI Taxonomy" id="3708"/>
    <lineage>
        <taxon>Eukaryota</taxon>
        <taxon>Viridiplantae</taxon>
        <taxon>Streptophyta</taxon>
        <taxon>Embryophyta</taxon>
        <taxon>Tracheophyta</taxon>
        <taxon>Spermatophyta</taxon>
        <taxon>Magnoliopsida</taxon>
        <taxon>eudicotyledons</taxon>
        <taxon>Gunneridae</taxon>
        <taxon>Pentapetalae</taxon>
        <taxon>rosids</taxon>
        <taxon>malvids</taxon>
        <taxon>Brassicales</taxon>
        <taxon>Brassicaceae</taxon>
        <taxon>Brassiceae</taxon>
        <taxon>Brassica</taxon>
    </lineage>
</organism>
<accession>A0A816JEL3</accession>
<keyword evidence="3" id="KW-0808">Transferase</keyword>
<evidence type="ECO:0000256" key="7">
    <source>
        <dbReference type="ARBA" id="ARBA00023180"/>
    </source>
</evidence>
<dbReference type="AlphaFoldDB" id="A0A816JEL3"/>
<dbReference type="InterPro" id="IPR004159">
    <property type="entry name" value="Put_SAM_MeTrfase"/>
</dbReference>
<dbReference type="GO" id="GO:0008168">
    <property type="term" value="F:methyltransferase activity"/>
    <property type="evidence" value="ECO:0007669"/>
    <property type="project" value="UniProtKB-KW"/>
</dbReference>
<comment type="subcellular location">
    <subcellularLocation>
        <location evidence="1">Membrane</location>
    </subcellularLocation>
</comment>
<reference evidence="8" key="1">
    <citation type="submission" date="2021-01" db="EMBL/GenBank/DDBJ databases">
        <authorList>
            <consortium name="Genoscope - CEA"/>
            <person name="William W."/>
        </authorList>
    </citation>
    <scope>NUCLEOTIDE SEQUENCE</scope>
</reference>
<dbReference type="EMBL" id="HG994368">
    <property type="protein sequence ID" value="CAF1829919.1"/>
    <property type="molecule type" value="Genomic_DNA"/>
</dbReference>
<protein>
    <submittedName>
        <fullName evidence="8">(rape) hypothetical protein</fullName>
    </submittedName>
</protein>
<evidence type="ECO:0000256" key="6">
    <source>
        <dbReference type="ARBA" id="ARBA00023136"/>
    </source>
</evidence>
<keyword evidence="5" id="KW-1133">Transmembrane helix</keyword>
<keyword evidence="2" id="KW-0489">Methyltransferase</keyword>
<evidence type="ECO:0000256" key="5">
    <source>
        <dbReference type="ARBA" id="ARBA00022989"/>
    </source>
</evidence>
<evidence type="ECO:0000256" key="2">
    <source>
        <dbReference type="ARBA" id="ARBA00022603"/>
    </source>
</evidence>
<keyword evidence="7" id="KW-0325">Glycoprotein</keyword>
<evidence type="ECO:0000313" key="8">
    <source>
        <dbReference type="EMBL" id="CAF1829919.1"/>
    </source>
</evidence>
<gene>
    <name evidence="8" type="ORF">DARMORV10_C04P21710.1</name>
</gene>
<dbReference type="Proteomes" id="UP001295469">
    <property type="component" value="Chromosome C04"/>
</dbReference>
<evidence type="ECO:0000256" key="4">
    <source>
        <dbReference type="ARBA" id="ARBA00022692"/>
    </source>
</evidence>
<keyword evidence="6" id="KW-0472">Membrane</keyword>
<dbReference type="GO" id="GO:0032259">
    <property type="term" value="P:methylation"/>
    <property type="evidence" value="ECO:0007669"/>
    <property type="project" value="UniProtKB-KW"/>
</dbReference>
<evidence type="ECO:0000256" key="3">
    <source>
        <dbReference type="ARBA" id="ARBA00022679"/>
    </source>
</evidence>
<sequence length="185" mass="21297">MEVAYRHEFGAYFKTKVIHVVPLSLTQYRNISSMLSTKQMKAFQVSGSVCDVITSRSERETLEEIVQLLTIEYGPSAIEYGRKLGLNGDDDVTKKLSYRNLIYQMRLKLDLSLMEHYERHCPPPERRFNCLIPPPPGYKRRGFVVGDGSYTKAKRVHILIRDKQSVVDLVKKSWLCIGKQLISSL</sequence>
<name>A0A816JEL3_BRANA</name>
<dbReference type="GO" id="GO:0016020">
    <property type="term" value="C:membrane"/>
    <property type="evidence" value="ECO:0007669"/>
    <property type="project" value="UniProtKB-SubCell"/>
</dbReference>
<dbReference type="Pfam" id="PF03141">
    <property type="entry name" value="Methyltransf_29"/>
    <property type="match status" value="1"/>
</dbReference>
<proteinExistence type="predicted"/>